<gene>
    <name evidence="1" type="ORF">F5144DRAFT_192183</name>
</gene>
<reference evidence="1 2" key="1">
    <citation type="journal article" date="2021" name="Nat. Commun.">
        <title>Genetic determinants of endophytism in the Arabidopsis root mycobiome.</title>
        <authorList>
            <person name="Mesny F."/>
            <person name="Miyauchi S."/>
            <person name="Thiergart T."/>
            <person name="Pickel B."/>
            <person name="Atanasova L."/>
            <person name="Karlsson M."/>
            <person name="Huettel B."/>
            <person name="Barry K.W."/>
            <person name="Haridas S."/>
            <person name="Chen C."/>
            <person name="Bauer D."/>
            <person name="Andreopoulos W."/>
            <person name="Pangilinan J."/>
            <person name="LaButti K."/>
            <person name="Riley R."/>
            <person name="Lipzen A."/>
            <person name="Clum A."/>
            <person name="Drula E."/>
            <person name="Henrissat B."/>
            <person name="Kohler A."/>
            <person name="Grigoriev I.V."/>
            <person name="Martin F.M."/>
            <person name="Hacquard S."/>
        </authorList>
    </citation>
    <scope>NUCLEOTIDE SEQUENCE [LARGE SCALE GENOMIC DNA]</scope>
    <source>
        <strain evidence="1 2">MPI-SDFR-AT-0079</strain>
    </source>
</reference>
<dbReference type="EMBL" id="JAGIZQ010000003">
    <property type="protein sequence ID" value="KAH6636733.1"/>
    <property type="molecule type" value="Genomic_DNA"/>
</dbReference>
<evidence type="ECO:0000313" key="1">
    <source>
        <dbReference type="EMBL" id="KAH6636733.1"/>
    </source>
</evidence>
<comment type="caution">
    <text evidence="1">The sequence shown here is derived from an EMBL/GenBank/DDBJ whole genome shotgun (WGS) entry which is preliminary data.</text>
</comment>
<accession>A0ACB7PEM6</accession>
<evidence type="ECO:0000313" key="2">
    <source>
        <dbReference type="Proteomes" id="UP000724584"/>
    </source>
</evidence>
<organism evidence="1 2">
    <name type="scientific">Chaetomium tenue</name>
    <dbReference type="NCBI Taxonomy" id="1854479"/>
    <lineage>
        <taxon>Eukaryota</taxon>
        <taxon>Fungi</taxon>
        <taxon>Dikarya</taxon>
        <taxon>Ascomycota</taxon>
        <taxon>Pezizomycotina</taxon>
        <taxon>Sordariomycetes</taxon>
        <taxon>Sordariomycetidae</taxon>
        <taxon>Sordariales</taxon>
        <taxon>Chaetomiaceae</taxon>
        <taxon>Chaetomium</taxon>
    </lineage>
</organism>
<proteinExistence type="predicted"/>
<keyword evidence="2" id="KW-1185">Reference proteome</keyword>
<dbReference type="Proteomes" id="UP000724584">
    <property type="component" value="Unassembled WGS sequence"/>
</dbReference>
<protein>
    <submittedName>
        <fullName evidence="1">Uncharacterized protein</fullName>
    </submittedName>
</protein>
<name>A0ACB7PEM6_9PEZI</name>
<sequence length="247" mass="25326">MVLASYIRLALVGAALLFSQAQARFDFSLCADNCVTSSGCASDSARCMCKEAREILLDSVISCLFFNCKDDLRNFDDAFLDPIEEGCEDSGRDIPRSKLRAAASLATSYIGKLPASTTVKSPPVEVTPTPKPTKKPDPTTAEVPPSSTTTEEEDDSPASTSTVDRQAGEPKPTTTTVTPAAVPNPASQSSATPSESPASDDSDSDSGGGGGGGGDPFGSTGDSAGSAIQPFLALLGLPVVVALLTLE</sequence>